<dbReference type="InterPro" id="IPR014325">
    <property type="entry name" value="RNA_pol_sigma-E_actinobac"/>
</dbReference>
<name>A0A1I3SU84_9ACTN</name>
<dbReference type="InterPro" id="IPR014284">
    <property type="entry name" value="RNA_pol_sigma-70_dom"/>
</dbReference>
<keyword evidence="3" id="KW-0731">Sigma factor</keyword>
<keyword evidence="2" id="KW-0805">Transcription regulation</keyword>
<dbReference type="InterPro" id="IPR013325">
    <property type="entry name" value="RNA_pol_sigma_r2"/>
</dbReference>
<gene>
    <name evidence="9" type="ORF">SAMN05216275_110154</name>
</gene>
<accession>A0A1I3SU84</accession>
<dbReference type="CDD" id="cd06171">
    <property type="entry name" value="Sigma70_r4"/>
    <property type="match status" value="1"/>
</dbReference>
<evidence type="ECO:0000313" key="10">
    <source>
        <dbReference type="Proteomes" id="UP000199111"/>
    </source>
</evidence>
<feature type="region of interest" description="Disordered" evidence="6">
    <location>
        <begin position="1"/>
        <end position="30"/>
    </location>
</feature>
<dbReference type="NCBIfam" id="TIGR02983">
    <property type="entry name" value="SigE-fam_strep"/>
    <property type="match status" value="1"/>
</dbReference>
<dbReference type="Gene3D" id="1.10.1740.10">
    <property type="match status" value="1"/>
</dbReference>
<dbReference type="Gene3D" id="1.10.10.10">
    <property type="entry name" value="Winged helix-like DNA-binding domain superfamily/Winged helix DNA-binding domain"/>
    <property type="match status" value="1"/>
</dbReference>
<dbReference type="PANTHER" id="PTHR43133">
    <property type="entry name" value="RNA POLYMERASE ECF-TYPE SIGMA FACTO"/>
    <property type="match status" value="1"/>
</dbReference>
<dbReference type="SUPFAM" id="SSF88946">
    <property type="entry name" value="Sigma2 domain of RNA polymerase sigma factors"/>
    <property type="match status" value="1"/>
</dbReference>
<evidence type="ECO:0000256" key="5">
    <source>
        <dbReference type="ARBA" id="ARBA00023163"/>
    </source>
</evidence>
<evidence type="ECO:0000256" key="2">
    <source>
        <dbReference type="ARBA" id="ARBA00023015"/>
    </source>
</evidence>
<dbReference type="AlphaFoldDB" id="A0A1I3SU84"/>
<keyword evidence="10" id="KW-1185">Reference proteome</keyword>
<organism evidence="9 10">
    <name type="scientific">Streptosporangium canum</name>
    <dbReference type="NCBI Taxonomy" id="324952"/>
    <lineage>
        <taxon>Bacteria</taxon>
        <taxon>Bacillati</taxon>
        <taxon>Actinomycetota</taxon>
        <taxon>Actinomycetes</taxon>
        <taxon>Streptosporangiales</taxon>
        <taxon>Streptosporangiaceae</taxon>
        <taxon>Streptosporangium</taxon>
    </lineage>
</organism>
<feature type="compositionally biased region" description="Basic and acidic residues" evidence="6">
    <location>
        <begin position="16"/>
        <end position="29"/>
    </location>
</feature>
<feature type="domain" description="RNA polymerase sigma-70 region 2" evidence="7">
    <location>
        <begin position="58"/>
        <end position="123"/>
    </location>
</feature>
<evidence type="ECO:0000313" key="9">
    <source>
        <dbReference type="EMBL" id="SFJ61111.1"/>
    </source>
</evidence>
<evidence type="ECO:0000256" key="6">
    <source>
        <dbReference type="SAM" id="MobiDB-lite"/>
    </source>
</evidence>
<protein>
    <submittedName>
        <fullName evidence="9">RNA polymerase sigma-70 factor, sigma-E family</fullName>
    </submittedName>
</protein>
<dbReference type="InterPro" id="IPR036388">
    <property type="entry name" value="WH-like_DNA-bd_sf"/>
</dbReference>
<evidence type="ECO:0000256" key="4">
    <source>
        <dbReference type="ARBA" id="ARBA00023125"/>
    </source>
</evidence>
<dbReference type="GO" id="GO:0006352">
    <property type="term" value="P:DNA-templated transcription initiation"/>
    <property type="evidence" value="ECO:0007669"/>
    <property type="project" value="InterPro"/>
</dbReference>
<dbReference type="Pfam" id="PF04542">
    <property type="entry name" value="Sigma70_r2"/>
    <property type="match status" value="1"/>
</dbReference>
<dbReference type="PANTHER" id="PTHR43133:SF50">
    <property type="entry name" value="ECF RNA POLYMERASE SIGMA FACTOR SIGM"/>
    <property type="match status" value="1"/>
</dbReference>
<dbReference type="InterPro" id="IPR039425">
    <property type="entry name" value="RNA_pol_sigma-70-like"/>
</dbReference>
<dbReference type="Pfam" id="PF08281">
    <property type="entry name" value="Sigma70_r4_2"/>
    <property type="match status" value="1"/>
</dbReference>
<sequence>MAAWRGHDWVMPPNEPEERKPSGKAERPTDVTTETLVADRSLGAVPVGWDADMAVTALYSAHYRSLVRLAVLLVRDMATAEEVVQDAFVAIHGAWRRLRDTDKALAYLRQSVVNRSRSVLRHRAVVEKYAPKGMPDAPSAENGAIGEFERSAVIEALRGLPARQREALVLRYYGDLSEAQIAHAMGISKGAVKSHTARGMAALRTSLEQLS</sequence>
<comment type="similarity">
    <text evidence="1">Belongs to the sigma-70 factor family. ECF subfamily.</text>
</comment>
<dbReference type="InterPro" id="IPR007627">
    <property type="entry name" value="RNA_pol_sigma70_r2"/>
</dbReference>
<dbReference type="GO" id="GO:0016987">
    <property type="term" value="F:sigma factor activity"/>
    <property type="evidence" value="ECO:0007669"/>
    <property type="project" value="UniProtKB-KW"/>
</dbReference>
<evidence type="ECO:0000256" key="3">
    <source>
        <dbReference type="ARBA" id="ARBA00023082"/>
    </source>
</evidence>
<dbReference type="InterPro" id="IPR013249">
    <property type="entry name" value="RNA_pol_sigma70_r4_t2"/>
</dbReference>
<feature type="domain" description="RNA polymerase sigma factor 70 region 4 type 2" evidence="8">
    <location>
        <begin position="152"/>
        <end position="203"/>
    </location>
</feature>
<evidence type="ECO:0000256" key="1">
    <source>
        <dbReference type="ARBA" id="ARBA00010641"/>
    </source>
</evidence>
<dbReference type="GO" id="GO:0003677">
    <property type="term" value="F:DNA binding"/>
    <property type="evidence" value="ECO:0007669"/>
    <property type="project" value="UniProtKB-KW"/>
</dbReference>
<dbReference type="EMBL" id="FOQY01000010">
    <property type="protein sequence ID" value="SFJ61111.1"/>
    <property type="molecule type" value="Genomic_DNA"/>
</dbReference>
<dbReference type="NCBIfam" id="TIGR02937">
    <property type="entry name" value="sigma70-ECF"/>
    <property type="match status" value="1"/>
</dbReference>
<proteinExistence type="inferred from homology"/>
<keyword evidence="4" id="KW-0238">DNA-binding</keyword>
<dbReference type="InterPro" id="IPR013324">
    <property type="entry name" value="RNA_pol_sigma_r3/r4-like"/>
</dbReference>
<evidence type="ECO:0000259" key="7">
    <source>
        <dbReference type="Pfam" id="PF04542"/>
    </source>
</evidence>
<reference evidence="10" key="1">
    <citation type="submission" date="2016-10" db="EMBL/GenBank/DDBJ databases">
        <authorList>
            <person name="Varghese N."/>
            <person name="Submissions S."/>
        </authorList>
    </citation>
    <scope>NUCLEOTIDE SEQUENCE [LARGE SCALE GENOMIC DNA]</scope>
    <source>
        <strain evidence="10">CGMCC 4.2126</strain>
    </source>
</reference>
<keyword evidence="5" id="KW-0804">Transcription</keyword>
<dbReference type="SUPFAM" id="SSF88659">
    <property type="entry name" value="Sigma3 and sigma4 domains of RNA polymerase sigma factors"/>
    <property type="match status" value="1"/>
</dbReference>
<evidence type="ECO:0000259" key="8">
    <source>
        <dbReference type="Pfam" id="PF08281"/>
    </source>
</evidence>
<dbReference type="Proteomes" id="UP000199111">
    <property type="component" value="Unassembled WGS sequence"/>
</dbReference>